<dbReference type="EMBL" id="GGEC01066324">
    <property type="protein sequence ID" value="MBX46808.1"/>
    <property type="molecule type" value="Transcribed_RNA"/>
</dbReference>
<name>A0A2P2NW99_RHIMU</name>
<reference evidence="1" key="1">
    <citation type="submission" date="2018-02" db="EMBL/GenBank/DDBJ databases">
        <title>Rhizophora mucronata_Transcriptome.</title>
        <authorList>
            <person name="Meera S.P."/>
            <person name="Sreeshan A."/>
            <person name="Augustine A."/>
        </authorList>
    </citation>
    <scope>NUCLEOTIDE SEQUENCE</scope>
    <source>
        <tissue evidence="1">Leaf</tissue>
    </source>
</reference>
<protein>
    <submittedName>
        <fullName evidence="1">Uncharacterized protein</fullName>
    </submittedName>
</protein>
<dbReference type="AlphaFoldDB" id="A0A2P2NW99"/>
<sequence length="55" mass="6337">MKDDGQTITNRNRSVTQGIQKLLSKILIRCTGASRYHIVLPQDVEKTKQLERLKN</sequence>
<evidence type="ECO:0000313" key="1">
    <source>
        <dbReference type="EMBL" id="MBX46808.1"/>
    </source>
</evidence>
<accession>A0A2P2NW99</accession>
<organism evidence="1">
    <name type="scientific">Rhizophora mucronata</name>
    <name type="common">Asiatic mangrove</name>
    <dbReference type="NCBI Taxonomy" id="61149"/>
    <lineage>
        <taxon>Eukaryota</taxon>
        <taxon>Viridiplantae</taxon>
        <taxon>Streptophyta</taxon>
        <taxon>Embryophyta</taxon>
        <taxon>Tracheophyta</taxon>
        <taxon>Spermatophyta</taxon>
        <taxon>Magnoliopsida</taxon>
        <taxon>eudicotyledons</taxon>
        <taxon>Gunneridae</taxon>
        <taxon>Pentapetalae</taxon>
        <taxon>rosids</taxon>
        <taxon>fabids</taxon>
        <taxon>Malpighiales</taxon>
        <taxon>Rhizophoraceae</taxon>
        <taxon>Rhizophora</taxon>
    </lineage>
</organism>
<proteinExistence type="predicted"/>